<feature type="region of interest" description="Disordered" evidence="1">
    <location>
        <begin position="72"/>
        <end position="115"/>
    </location>
</feature>
<feature type="compositionally biased region" description="Acidic residues" evidence="1">
    <location>
        <begin position="89"/>
        <end position="98"/>
    </location>
</feature>
<organism evidence="2 3">
    <name type="scientific">Pleurodeles waltl</name>
    <name type="common">Iberian ribbed newt</name>
    <dbReference type="NCBI Taxonomy" id="8319"/>
    <lineage>
        <taxon>Eukaryota</taxon>
        <taxon>Metazoa</taxon>
        <taxon>Chordata</taxon>
        <taxon>Craniata</taxon>
        <taxon>Vertebrata</taxon>
        <taxon>Euteleostomi</taxon>
        <taxon>Amphibia</taxon>
        <taxon>Batrachia</taxon>
        <taxon>Caudata</taxon>
        <taxon>Salamandroidea</taxon>
        <taxon>Salamandridae</taxon>
        <taxon>Pleurodelinae</taxon>
        <taxon>Pleurodeles</taxon>
    </lineage>
</organism>
<reference evidence="2" key="1">
    <citation type="journal article" date="2022" name="bioRxiv">
        <title>Sequencing and chromosome-scale assembly of the giantPleurodeles waltlgenome.</title>
        <authorList>
            <person name="Brown T."/>
            <person name="Elewa A."/>
            <person name="Iarovenko S."/>
            <person name="Subramanian E."/>
            <person name="Araus A.J."/>
            <person name="Petzold A."/>
            <person name="Susuki M."/>
            <person name="Suzuki K.-i.T."/>
            <person name="Hayashi T."/>
            <person name="Toyoda A."/>
            <person name="Oliveira C."/>
            <person name="Osipova E."/>
            <person name="Leigh N.D."/>
            <person name="Simon A."/>
            <person name="Yun M.H."/>
        </authorList>
    </citation>
    <scope>NUCLEOTIDE SEQUENCE</scope>
    <source>
        <strain evidence="2">20211129_DDA</strain>
        <tissue evidence="2">Liver</tissue>
    </source>
</reference>
<evidence type="ECO:0000313" key="3">
    <source>
        <dbReference type="Proteomes" id="UP001066276"/>
    </source>
</evidence>
<comment type="caution">
    <text evidence="2">The sequence shown here is derived from an EMBL/GenBank/DDBJ whole genome shotgun (WGS) entry which is preliminary data.</text>
</comment>
<protein>
    <submittedName>
        <fullName evidence="2">Uncharacterized protein</fullName>
    </submittedName>
</protein>
<sequence>MPHPPVSRSSRPTSIAMRWTGSGFRPAPVNRKDAAGRASSLGLPRVTGSLVVAKRGSEQIARNISWFKKFQPPLMVPDETTKNDPCPADSDDASEDIESERLLPNEDSEPDSNLP</sequence>
<feature type="compositionally biased region" description="Acidic residues" evidence="1">
    <location>
        <begin position="106"/>
        <end position="115"/>
    </location>
</feature>
<feature type="region of interest" description="Disordered" evidence="1">
    <location>
        <begin position="1"/>
        <end position="42"/>
    </location>
</feature>
<proteinExistence type="predicted"/>
<evidence type="ECO:0000256" key="1">
    <source>
        <dbReference type="SAM" id="MobiDB-lite"/>
    </source>
</evidence>
<dbReference type="AlphaFoldDB" id="A0AAV7TAY3"/>
<keyword evidence="3" id="KW-1185">Reference proteome</keyword>
<gene>
    <name evidence="2" type="ORF">NDU88_004980</name>
</gene>
<evidence type="ECO:0000313" key="2">
    <source>
        <dbReference type="EMBL" id="KAJ1173139.1"/>
    </source>
</evidence>
<dbReference type="EMBL" id="JANPWB010000007">
    <property type="protein sequence ID" value="KAJ1173139.1"/>
    <property type="molecule type" value="Genomic_DNA"/>
</dbReference>
<accession>A0AAV7TAY3</accession>
<name>A0AAV7TAY3_PLEWA</name>
<dbReference type="Proteomes" id="UP001066276">
    <property type="component" value="Chromosome 4_1"/>
</dbReference>